<dbReference type="InterPro" id="IPR044974">
    <property type="entry name" value="Disease_R_plants"/>
</dbReference>
<dbReference type="Gene3D" id="1.20.5.4130">
    <property type="match status" value="2"/>
</dbReference>
<keyword evidence="2" id="KW-0433">Leucine-rich repeat</keyword>
<comment type="caution">
    <text evidence="9">The sequence shown here is derived from an EMBL/GenBank/DDBJ whole genome shotgun (WGS) entry which is preliminary data.</text>
</comment>
<sequence length="2107" mass="236644">MVEEHTDKGKEGLTSGDGDARQTRCRADGGGLHKPEPTGVRQRRNGQNNLFEKLNRWGLTKIRMRQGKAAAGVGVGMAKFVVDVVVPGEWVGRKEGGVLVEVQAGRGGPGVAFGKSSTHQTEPHINNLAISTGRSARGKAATMDLVVGASNSAVKSLVNKLGSLLAQEYALISGVRDDIQYINDELASMQAFLNRIKRADDQDEQRQDWMKQVREVSYDIEDCVDNVSHRLDGEPRGTSAWTHISKKWYVLKTLYARHRIATEISNLKIRAQHVSERRSRYGVVNLKNVKGRTEANATRDHLAPPPQLIGIRAPVGIEDAMGELEPWFTKAKTLPTDHNLRFLAIVGFGGLGKTTLAMALYQKFGLGDEFSCRASVLASQKFHLQTVLRKLLEQFHEQRADASKNDLQGIEDWKDEQLIRKLRVQLSGRRYTIVVDDIWSVSAWEKIRDSLPNGGSIVVTTRFNSVAEACRRRQGEVHKLKPLTDESSYRLFHEIIVNADYSDQRPLLTAQGRDLMLKCTGRLPLAIILVSGLMATKVKSEQKFTINNHLRKLQVALSEVLLDNITLEGVTQILDHCYKELPADLKTCLLYLSMFPKGCQISRKRLIRRWIAEGFLFEKHGKTVKEVAEDCFSELIGRNLIRAVNNSSNGKVKNCQIHDMVLEYIVSKSSDENFITVVGGHWQTPFPSYKVRRLSVQKNDGKEKETVERMKLSHVRSLTAMESLKTLHSTLHKFRIMQVLDLEGCKDLSPKQLKKICKMRQLKYLSLRRTDVKDLPPNIGRLEYLVVLDIRETEVRKLPQSVDKLRRVEHLLAGNKNKRHALILTEGITKMTALQTLSGVEICTGLGKEPLRGLQNLTNLKKFTIYKVGKLTNEELLLSAIEHLSSCSLKYLGIDDDFTGFLDRLLNASQAPPEHLHTLGLCGMLSQLPKWINHHLYNLEKLTLSLTSLTRDAMLNLAMLPELFSLTFFLDTTKANQGVLEMLSNNTLKSGGKIFVLADGFRKLKLLRFMTPVLPLLSFMDGAMPELERLELKIKFIEGIYGLENLENLQQVLLTVSSKAPDDAREKASQIKRLTRLMTNAPIVVYNESSEEGRSIAYSSTLPSHQYIPVVCESSTSTPIAYQRRGAHRGKAIQRPEVVEMAFFEAGIECSVAELLWMLLELLSGVSGGDWHHLQSQLRTIHDRIDVCYESLDNSDDQAWAWVTQARELAYDMDDCICFRRYYNNGSANPSLSGFLEWIRGLKDISHKLRDLEARFNALKQEVRSHSIFDGQAGAVPEPIDDPEPVHLVGHHAAMGELVRMVMDSGDKAERKIISIAGMAGSGKTTLAATVYLQVREQNRFQCRVFVSVGQKPDLRGTLKKMLSQLGGRARYLIVVDDLWGWEHWQIIMRCFPGNNLGSRIITTTRKCELAWKCSSGSSDYVYNIGLLSDADSKQLFLKKLFATGHPCPQYWDDVSNKIVTRCGGLPLALVSVATILPHQPSRDAWESLGFNLLSSSHMDGVKMILNMSYNDLPLHLKSCLLYLSIFPENYMVTVKRLMRLWTTERIIIDTGCYVTENELAKTYLGELNRRYMVQLLYPNNNLLAPPRYCRLHPVIHDFTVCKSKEENFVTLVDAQHQHAPIHHKTIHRLSIQSSDKQDDALAPNNVTMNLSSARSVTVFGQASATPSLTCLPSFVRVLDLEGCNGLVCLDGLLNLRLLRYLSLRGTDVSELPATIGMRLRYLEILDVGSTKVKALPRSVGALRLLKYLSLRGADVKELPDTIGDLWCLHILDVRSTKVMQLPGGSDSKETITWIPETIRRCRSLKKLVTVDLSNHLPSFVESLGSNLLNLRVIALTWSFHQCRDEACRTALLSSISKWRHLRSLTIHCGLGCSMEFLSSLSDPPKNLEKFKMTAGRFASVPKWISELYHLSFVQLTVCKQGTEQLKILGELPELRRLILGLDFITENPIVIESGWFRNLERFSVYCPRPWLSFSAGSMQTLIYLELKLCSCPVRETSVPSGIGNLQRIKEVSLCYTLLEERSPNIIMVVGAMRKAVTEHPNRIDLFINGTTQGFSAEAAEEEANSAAGTGTGTDAGNEDDIHRVDAELVTAAKEIQSTTEIEEIEI</sequence>
<evidence type="ECO:0000259" key="8">
    <source>
        <dbReference type="SMART" id="SM00382"/>
    </source>
</evidence>
<dbReference type="PRINTS" id="PR00364">
    <property type="entry name" value="DISEASERSIST"/>
</dbReference>
<dbReference type="GO" id="GO:0042742">
    <property type="term" value="P:defense response to bacterium"/>
    <property type="evidence" value="ECO:0007669"/>
    <property type="project" value="UniProtKB-ARBA"/>
</dbReference>
<dbReference type="InterPro" id="IPR038005">
    <property type="entry name" value="RX-like_CC"/>
</dbReference>
<dbReference type="GO" id="GO:0009626">
    <property type="term" value="P:plant-type hypersensitive response"/>
    <property type="evidence" value="ECO:0007669"/>
    <property type="project" value="UniProtKB-ARBA"/>
</dbReference>
<dbReference type="PANTHER" id="PTHR23155">
    <property type="entry name" value="DISEASE RESISTANCE PROTEIN RP"/>
    <property type="match status" value="1"/>
</dbReference>
<reference evidence="9" key="1">
    <citation type="journal article" date="2018" name="DNA Res.">
        <title>Multiple hybrid de novo genome assembly of finger millet, an orphan allotetraploid crop.</title>
        <authorList>
            <person name="Hatakeyama M."/>
            <person name="Aluri S."/>
            <person name="Balachadran M.T."/>
            <person name="Sivarajan S.R."/>
            <person name="Patrignani A."/>
            <person name="Gruter S."/>
            <person name="Poveda L."/>
            <person name="Shimizu-Inatsugi R."/>
            <person name="Baeten J."/>
            <person name="Francoijs K.J."/>
            <person name="Nataraja K.N."/>
            <person name="Reddy Y.A.N."/>
            <person name="Phadnis S."/>
            <person name="Ravikumar R.L."/>
            <person name="Schlapbach R."/>
            <person name="Sreeman S.M."/>
            <person name="Shimizu K.K."/>
        </authorList>
    </citation>
    <scope>NUCLEOTIDE SEQUENCE</scope>
</reference>
<evidence type="ECO:0000256" key="1">
    <source>
        <dbReference type="ARBA" id="ARBA00008894"/>
    </source>
</evidence>
<dbReference type="Pfam" id="PF18052">
    <property type="entry name" value="Rx_N"/>
    <property type="match status" value="1"/>
</dbReference>
<dbReference type="EMBL" id="BQKI01000011">
    <property type="protein sequence ID" value="GJN04850.1"/>
    <property type="molecule type" value="Genomic_DNA"/>
</dbReference>
<dbReference type="SUPFAM" id="SSF52058">
    <property type="entry name" value="L domain-like"/>
    <property type="match status" value="1"/>
</dbReference>
<keyword evidence="3" id="KW-0677">Repeat</keyword>
<keyword evidence="10" id="KW-1185">Reference proteome</keyword>
<feature type="domain" description="AAA+ ATPase" evidence="8">
    <location>
        <begin position="339"/>
        <end position="497"/>
    </location>
</feature>
<dbReference type="InterPro" id="IPR036388">
    <property type="entry name" value="WH-like_DNA-bd_sf"/>
</dbReference>
<dbReference type="InterPro" id="IPR042197">
    <property type="entry name" value="Apaf_helical"/>
</dbReference>
<dbReference type="InterPro" id="IPR055414">
    <property type="entry name" value="LRR_R13L4/SHOC2-like"/>
</dbReference>
<dbReference type="InterPro" id="IPR002182">
    <property type="entry name" value="NB-ARC"/>
</dbReference>
<keyword evidence="5" id="KW-0611">Plant defense</keyword>
<dbReference type="Gene3D" id="3.80.10.10">
    <property type="entry name" value="Ribonuclease Inhibitor"/>
    <property type="match status" value="2"/>
</dbReference>
<dbReference type="Proteomes" id="UP001054889">
    <property type="component" value="Unassembled WGS sequence"/>
</dbReference>
<evidence type="ECO:0000256" key="7">
    <source>
        <dbReference type="SAM" id="MobiDB-lite"/>
    </source>
</evidence>
<dbReference type="Gene3D" id="1.10.10.10">
    <property type="entry name" value="Winged helix-like DNA-binding domain superfamily/Winged helix DNA-binding domain"/>
    <property type="match status" value="2"/>
</dbReference>
<dbReference type="Gene3D" id="1.10.8.430">
    <property type="entry name" value="Helical domain of apoptotic protease-activating factors"/>
    <property type="match status" value="1"/>
</dbReference>
<dbReference type="Pfam" id="PF00931">
    <property type="entry name" value="NB-ARC"/>
    <property type="match status" value="2"/>
</dbReference>
<dbReference type="GO" id="GO:0002758">
    <property type="term" value="P:innate immune response-activating signaling pathway"/>
    <property type="evidence" value="ECO:0007669"/>
    <property type="project" value="UniProtKB-ARBA"/>
</dbReference>
<proteinExistence type="inferred from homology"/>
<reference evidence="9" key="2">
    <citation type="submission" date="2021-12" db="EMBL/GenBank/DDBJ databases">
        <title>Resequencing data analysis of finger millet.</title>
        <authorList>
            <person name="Hatakeyama M."/>
            <person name="Aluri S."/>
            <person name="Balachadran M.T."/>
            <person name="Sivarajan S.R."/>
            <person name="Poveda L."/>
            <person name="Shimizu-Inatsugi R."/>
            <person name="Schlapbach R."/>
            <person name="Sreeman S.M."/>
            <person name="Shimizu K.K."/>
        </authorList>
    </citation>
    <scope>NUCLEOTIDE SEQUENCE</scope>
</reference>
<dbReference type="SMART" id="SM00382">
    <property type="entry name" value="AAA"/>
    <property type="match status" value="2"/>
</dbReference>
<dbReference type="GO" id="GO:0043531">
    <property type="term" value="F:ADP binding"/>
    <property type="evidence" value="ECO:0007669"/>
    <property type="project" value="InterPro"/>
</dbReference>
<keyword evidence="4" id="KW-0547">Nucleotide-binding</keyword>
<evidence type="ECO:0000256" key="2">
    <source>
        <dbReference type="ARBA" id="ARBA00022614"/>
    </source>
</evidence>
<protein>
    <recommendedName>
        <fullName evidence="8">AAA+ ATPase domain-containing protein</fullName>
    </recommendedName>
</protein>
<evidence type="ECO:0000256" key="5">
    <source>
        <dbReference type="ARBA" id="ARBA00022821"/>
    </source>
</evidence>
<feature type="domain" description="AAA+ ATPase" evidence="8">
    <location>
        <begin position="1310"/>
        <end position="1442"/>
    </location>
</feature>
<dbReference type="PANTHER" id="PTHR23155:SF934">
    <property type="entry name" value="OS11G0604900 PROTEIN"/>
    <property type="match status" value="1"/>
</dbReference>
<gene>
    <name evidence="9" type="primary">ga22425</name>
    <name evidence="9" type="ORF">PR202_ga22425</name>
</gene>
<dbReference type="FunFam" id="1.10.10.10:FF:000322">
    <property type="entry name" value="Probable disease resistance protein At1g63360"/>
    <property type="match status" value="1"/>
</dbReference>
<evidence type="ECO:0000313" key="9">
    <source>
        <dbReference type="EMBL" id="GJN04850.1"/>
    </source>
</evidence>
<evidence type="ECO:0000256" key="3">
    <source>
        <dbReference type="ARBA" id="ARBA00022737"/>
    </source>
</evidence>
<dbReference type="Pfam" id="PF23559">
    <property type="entry name" value="WHD_DRP"/>
    <property type="match status" value="2"/>
</dbReference>
<feature type="compositionally biased region" description="Basic and acidic residues" evidence="7">
    <location>
        <begin position="18"/>
        <end position="36"/>
    </location>
</feature>
<dbReference type="InterPro" id="IPR003593">
    <property type="entry name" value="AAA+_ATPase"/>
</dbReference>
<feature type="compositionally biased region" description="Basic and acidic residues" evidence="7">
    <location>
        <begin position="1"/>
        <end position="11"/>
    </location>
</feature>
<dbReference type="CDD" id="cd14798">
    <property type="entry name" value="RX-CC_like"/>
    <property type="match status" value="1"/>
</dbReference>
<feature type="region of interest" description="Disordered" evidence="7">
    <location>
        <begin position="1"/>
        <end position="49"/>
    </location>
</feature>
<evidence type="ECO:0000256" key="6">
    <source>
        <dbReference type="ARBA" id="ARBA00023054"/>
    </source>
</evidence>
<dbReference type="InterPro" id="IPR027417">
    <property type="entry name" value="P-loop_NTPase"/>
</dbReference>
<evidence type="ECO:0000313" key="10">
    <source>
        <dbReference type="Proteomes" id="UP001054889"/>
    </source>
</evidence>
<comment type="similarity">
    <text evidence="1">Belongs to the disease resistance NB-LRR family.</text>
</comment>
<name>A0AAV5D334_ELECO</name>
<evidence type="ECO:0000256" key="4">
    <source>
        <dbReference type="ARBA" id="ARBA00022741"/>
    </source>
</evidence>
<organism evidence="9 10">
    <name type="scientific">Eleusine coracana subsp. coracana</name>
    <dbReference type="NCBI Taxonomy" id="191504"/>
    <lineage>
        <taxon>Eukaryota</taxon>
        <taxon>Viridiplantae</taxon>
        <taxon>Streptophyta</taxon>
        <taxon>Embryophyta</taxon>
        <taxon>Tracheophyta</taxon>
        <taxon>Spermatophyta</taxon>
        <taxon>Magnoliopsida</taxon>
        <taxon>Liliopsida</taxon>
        <taxon>Poales</taxon>
        <taxon>Poaceae</taxon>
        <taxon>PACMAD clade</taxon>
        <taxon>Chloridoideae</taxon>
        <taxon>Cynodonteae</taxon>
        <taxon>Eleusininae</taxon>
        <taxon>Eleusine</taxon>
    </lineage>
</organism>
<dbReference type="SUPFAM" id="SSF52047">
    <property type="entry name" value="RNI-like"/>
    <property type="match status" value="1"/>
</dbReference>
<dbReference type="InterPro" id="IPR041118">
    <property type="entry name" value="Rx_N"/>
</dbReference>
<dbReference type="InterPro" id="IPR058922">
    <property type="entry name" value="WHD_DRP"/>
</dbReference>
<feature type="region of interest" description="Disordered" evidence="7">
    <location>
        <begin position="2058"/>
        <end position="2079"/>
    </location>
</feature>
<keyword evidence="6" id="KW-0175">Coiled coil</keyword>
<feature type="compositionally biased region" description="Low complexity" evidence="7">
    <location>
        <begin position="2065"/>
        <end position="2076"/>
    </location>
</feature>
<dbReference type="InterPro" id="IPR032675">
    <property type="entry name" value="LRR_dom_sf"/>
</dbReference>
<accession>A0AAV5D334</accession>
<dbReference type="SUPFAM" id="SSF52540">
    <property type="entry name" value="P-loop containing nucleoside triphosphate hydrolases"/>
    <property type="match status" value="2"/>
</dbReference>
<dbReference type="Gene3D" id="3.40.50.300">
    <property type="entry name" value="P-loop containing nucleotide triphosphate hydrolases"/>
    <property type="match status" value="2"/>
</dbReference>
<dbReference type="Pfam" id="PF23598">
    <property type="entry name" value="LRR_14"/>
    <property type="match status" value="2"/>
</dbReference>